<feature type="transmembrane region" description="Helical" evidence="1">
    <location>
        <begin position="77"/>
        <end position="99"/>
    </location>
</feature>
<keyword evidence="1" id="KW-0472">Membrane</keyword>
<keyword evidence="3" id="KW-1185">Reference proteome</keyword>
<gene>
    <name evidence="2" type="ORF">SAMN02745728_01931</name>
</gene>
<protein>
    <recommendedName>
        <fullName evidence="4">Zinc-ribbon domain-containing protein</fullName>
    </recommendedName>
</protein>
<evidence type="ECO:0008006" key="4">
    <source>
        <dbReference type="Google" id="ProtNLM"/>
    </source>
</evidence>
<evidence type="ECO:0000256" key="1">
    <source>
        <dbReference type="SAM" id="Phobius"/>
    </source>
</evidence>
<evidence type="ECO:0000313" key="3">
    <source>
        <dbReference type="Proteomes" id="UP000186469"/>
    </source>
</evidence>
<dbReference type="OrthoDB" id="1523860at2"/>
<dbReference type="AlphaFoldDB" id="A0A1M7TF09"/>
<keyword evidence="1" id="KW-0812">Transmembrane</keyword>
<dbReference type="EMBL" id="FRDI01000011">
    <property type="protein sequence ID" value="SHN69295.1"/>
    <property type="molecule type" value="Genomic_DNA"/>
</dbReference>
<reference evidence="2 3" key="1">
    <citation type="submission" date="2016-12" db="EMBL/GenBank/DDBJ databases">
        <authorList>
            <person name="Song W.-J."/>
            <person name="Kurnit D.M."/>
        </authorList>
    </citation>
    <scope>NUCLEOTIDE SEQUENCE [LARGE SCALE GENOMIC DNA]</scope>
    <source>
        <strain evidence="2 3">DSM 11393</strain>
    </source>
</reference>
<feature type="transmembrane region" description="Helical" evidence="1">
    <location>
        <begin position="122"/>
        <end position="145"/>
    </location>
</feature>
<proteinExistence type="predicted"/>
<feature type="transmembrane region" description="Helical" evidence="1">
    <location>
        <begin position="157"/>
        <end position="180"/>
    </location>
</feature>
<dbReference type="STRING" id="1121455.SAMN02745728_01931"/>
<evidence type="ECO:0000313" key="2">
    <source>
        <dbReference type="EMBL" id="SHN69295.1"/>
    </source>
</evidence>
<organism evidence="2 3">
    <name type="scientific">Desulfovibrio litoralis DSM 11393</name>
    <dbReference type="NCBI Taxonomy" id="1121455"/>
    <lineage>
        <taxon>Bacteria</taxon>
        <taxon>Pseudomonadati</taxon>
        <taxon>Thermodesulfobacteriota</taxon>
        <taxon>Desulfovibrionia</taxon>
        <taxon>Desulfovibrionales</taxon>
        <taxon>Desulfovibrionaceae</taxon>
        <taxon>Desulfovibrio</taxon>
    </lineage>
</organism>
<dbReference type="Proteomes" id="UP000186469">
    <property type="component" value="Unassembled WGS sequence"/>
</dbReference>
<dbReference type="RefSeq" id="WP_072697618.1">
    <property type="nucleotide sequence ID" value="NZ_FRDI01000011.1"/>
</dbReference>
<name>A0A1M7TF09_9BACT</name>
<keyword evidence="1" id="KW-1133">Transmembrane helix</keyword>
<accession>A0A1M7TF09</accession>
<sequence length="182" mass="20203">MYCTKCQKDVAALNGVCPQCGVNLSHAPTLAIPNSTPNNISTGSIEVSETNYKAKGKTESNQSNQSRQSNQSNQSNLGYFLGIFSIIFGCYLLFAHLYYMEILPDMMFWIFYIEGSDFTSKFFYQSYLSLGIFGPVIGIVPALYGRDKFSNGRILSLIGLILNLILIIFSILLIFVAITVES</sequence>